<proteinExistence type="predicted"/>
<accession>A0A9X3NHB3</accession>
<dbReference type="AlphaFoldDB" id="A0A9X3NHB3"/>
<comment type="caution">
    <text evidence="1">The sequence shown here is derived from an EMBL/GenBank/DDBJ whole genome shotgun (WGS) entry which is preliminary data.</text>
</comment>
<keyword evidence="2" id="KW-1185">Reference proteome</keyword>
<sequence>MVDQVLIAIAAAVAGKAVEPFTEGAVASLRRLRGAVLARFRKEPEPHAALEAAQVDYDDTEAIEVLAAHIGAAAERDPDLRVLVEELRPHFAAAGPQVRNTVVGKVSGNVIQARDVIGGIDLGR</sequence>
<name>A0A9X3NHB3_9ACTN</name>
<dbReference type="Proteomes" id="UP001140076">
    <property type="component" value="Unassembled WGS sequence"/>
</dbReference>
<evidence type="ECO:0000313" key="2">
    <source>
        <dbReference type="Proteomes" id="UP001140076"/>
    </source>
</evidence>
<protein>
    <submittedName>
        <fullName evidence="1">Uncharacterized protein</fullName>
    </submittedName>
</protein>
<gene>
    <name evidence="1" type="ORF">LG943_01590</name>
</gene>
<reference evidence="1" key="1">
    <citation type="submission" date="2021-10" db="EMBL/GenBank/DDBJ databases">
        <title>Streptomonospora sp. nov., isolated from mangrove soil.</title>
        <authorList>
            <person name="Chen X."/>
            <person name="Ge X."/>
            <person name="Liu W."/>
        </authorList>
    </citation>
    <scope>NUCLEOTIDE SEQUENCE</scope>
    <source>
        <strain evidence="1">S1-112</strain>
    </source>
</reference>
<evidence type="ECO:0000313" key="1">
    <source>
        <dbReference type="EMBL" id="MDA0563035.1"/>
    </source>
</evidence>
<dbReference type="EMBL" id="JAJAQC010000002">
    <property type="protein sequence ID" value="MDA0563035.1"/>
    <property type="molecule type" value="Genomic_DNA"/>
</dbReference>
<organism evidence="1 2">
    <name type="scientific">Streptomonospora mangrovi</name>
    <dbReference type="NCBI Taxonomy" id="2883123"/>
    <lineage>
        <taxon>Bacteria</taxon>
        <taxon>Bacillati</taxon>
        <taxon>Actinomycetota</taxon>
        <taxon>Actinomycetes</taxon>
        <taxon>Streptosporangiales</taxon>
        <taxon>Nocardiopsidaceae</taxon>
        <taxon>Streptomonospora</taxon>
    </lineage>
</organism>
<dbReference type="RefSeq" id="WP_270070316.1">
    <property type="nucleotide sequence ID" value="NZ_JAJAQC010000002.1"/>
</dbReference>